<dbReference type="EMBL" id="MT145198">
    <property type="protein sequence ID" value="QJI05365.1"/>
    <property type="molecule type" value="Genomic_DNA"/>
</dbReference>
<proteinExistence type="predicted"/>
<gene>
    <name evidence="3" type="ORF">MM415A00143_0040</name>
    <name evidence="2" type="ORF">MM415B00963_0006</name>
    <name evidence="1" type="ORF">TM448A00700_0011</name>
</gene>
<evidence type="ECO:0000313" key="3">
    <source>
        <dbReference type="EMBL" id="QJI05365.1"/>
    </source>
</evidence>
<evidence type="ECO:0000313" key="2">
    <source>
        <dbReference type="EMBL" id="QJA61281.1"/>
    </source>
</evidence>
<dbReference type="EMBL" id="MT141436">
    <property type="protein sequence ID" value="QJA61281.1"/>
    <property type="molecule type" value="Genomic_DNA"/>
</dbReference>
<reference evidence="1" key="1">
    <citation type="submission" date="2020-03" db="EMBL/GenBank/DDBJ databases">
        <title>The deep terrestrial virosphere.</title>
        <authorList>
            <person name="Holmfeldt K."/>
            <person name="Nilsson E."/>
            <person name="Simone D."/>
            <person name="Lopez-Fernandez M."/>
            <person name="Wu X."/>
            <person name="de Brujin I."/>
            <person name="Lundin D."/>
            <person name="Andersson A."/>
            <person name="Bertilsson S."/>
            <person name="Dopson M."/>
        </authorList>
    </citation>
    <scope>NUCLEOTIDE SEQUENCE</scope>
    <source>
        <strain evidence="3">MM415A00143</strain>
        <strain evidence="2">MM415B00963</strain>
        <strain evidence="1">TM448A00700</strain>
    </source>
</reference>
<evidence type="ECO:0000313" key="1">
    <source>
        <dbReference type="EMBL" id="QJA47548.1"/>
    </source>
</evidence>
<sequence>MTPCRKQRKGTSYATVQFRLEDTEYIFFTGSNVIIDQLNKYKNNMPFHAIIKKIDKYYTFT</sequence>
<dbReference type="EMBL" id="MT144048">
    <property type="protein sequence ID" value="QJA47548.1"/>
    <property type="molecule type" value="Genomic_DNA"/>
</dbReference>
<protein>
    <submittedName>
        <fullName evidence="1">Uncharacterized protein</fullName>
    </submittedName>
</protein>
<organism evidence="1">
    <name type="scientific">viral metagenome</name>
    <dbReference type="NCBI Taxonomy" id="1070528"/>
    <lineage>
        <taxon>unclassified sequences</taxon>
        <taxon>metagenomes</taxon>
        <taxon>organismal metagenomes</taxon>
    </lineage>
</organism>
<name>A0A6H1ZJ39_9ZZZZ</name>
<accession>A0A6H1ZJ39</accession>
<dbReference type="AlphaFoldDB" id="A0A6H1ZJ39"/>